<accession>A0A317SYA6</accession>
<gene>
    <name evidence="1" type="ORF">C7212DRAFT_310126</name>
</gene>
<evidence type="ECO:0000313" key="2">
    <source>
        <dbReference type="Proteomes" id="UP000246991"/>
    </source>
</evidence>
<name>A0A317SYA6_9PEZI</name>
<organism evidence="1 2">
    <name type="scientific">Tuber magnatum</name>
    <name type="common">white Piedmont truffle</name>
    <dbReference type="NCBI Taxonomy" id="42249"/>
    <lineage>
        <taxon>Eukaryota</taxon>
        <taxon>Fungi</taxon>
        <taxon>Dikarya</taxon>
        <taxon>Ascomycota</taxon>
        <taxon>Pezizomycotina</taxon>
        <taxon>Pezizomycetes</taxon>
        <taxon>Pezizales</taxon>
        <taxon>Tuberaceae</taxon>
        <taxon>Tuber</taxon>
    </lineage>
</organism>
<protein>
    <submittedName>
        <fullName evidence="1">Uncharacterized protein</fullName>
    </submittedName>
</protein>
<keyword evidence="2" id="KW-1185">Reference proteome</keyword>
<proteinExistence type="predicted"/>
<dbReference type="EMBL" id="PYWC01000008">
    <property type="protein sequence ID" value="PWW79433.1"/>
    <property type="molecule type" value="Genomic_DNA"/>
</dbReference>
<dbReference type="Proteomes" id="UP000246991">
    <property type="component" value="Unassembled WGS sequence"/>
</dbReference>
<sequence length="65" mass="7717">MVFPGPLPVTHTCSNKSRDFAKWWLSGNDILQVEAWLDTRYELETSIIRLYKKNKTYNKDLEKVK</sequence>
<feature type="non-terminal residue" evidence="1">
    <location>
        <position position="65"/>
    </location>
</feature>
<reference evidence="1 2" key="1">
    <citation type="submission" date="2018-03" db="EMBL/GenBank/DDBJ databases">
        <title>Genomes of Pezizomycetes fungi and the evolution of truffles.</title>
        <authorList>
            <person name="Murat C."/>
            <person name="Payen T."/>
            <person name="Noel B."/>
            <person name="Kuo A."/>
            <person name="Martin F.M."/>
        </authorList>
    </citation>
    <scope>NUCLEOTIDE SEQUENCE [LARGE SCALE GENOMIC DNA]</scope>
    <source>
        <strain evidence="1">091103-1</strain>
    </source>
</reference>
<dbReference type="AlphaFoldDB" id="A0A317SYA6"/>
<evidence type="ECO:0000313" key="1">
    <source>
        <dbReference type="EMBL" id="PWW79433.1"/>
    </source>
</evidence>
<comment type="caution">
    <text evidence="1">The sequence shown here is derived from an EMBL/GenBank/DDBJ whole genome shotgun (WGS) entry which is preliminary data.</text>
</comment>